<protein>
    <submittedName>
        <fullName evidence="1">Uncharacterized protein</fullName>
    </submittedName>
</protein>
<dbReference type="Proteomes" id="UP000501421">
    <property type="component" value="Chromosome"/>
</dbReference>
<proteinExistence type="predicted"/>
<dbReference type="AlphaFoldDB" id="A0A679FHU0"/>
<accession>A0A679FHU0</accession>
<evidence type="ECO:0000313" key="1">
    <source>
        <dbReference type="EMBL" id="BBW95688.1"/>
    </source>
</evidence>
<name>A0A679FHU0_9BACL</name>
<gene>
    <name evidence="1" type="ORF">GsuE55_05210</name>
</gene>
<dbReference type="EMBL" id="AP022557">
    <property type="protein sequence ID" value="BBW95688.1"/>
    <property type="molecule type" value="Genomic_DNA"/>
</dbReference>
<reference evidence="2" key="1">
    <citation type="journal article" date="2020" name="Microbiol. Resour. Announc.">
        <title>Complete Genome Sequence of Geobacillus sp. Strain E55-1, Isolated from Mine Geyser in Japan.</title>
        <authorList>
            <person name="Miyazaki K."/>
            <person name="Hase E."/>
            <person name="Tokito N."/>
        </authorList>
    </citation>
    <scope>NUCLEOTIDE SEQUENCE [LARGE SCALE GENOMIC DNA]</scope>
    <source>
        <strain evidence="2">E55-1</strain>
    </source>
</reference>
<sequence length="40" mass="4617">MSYGISPTVFARLMAYFTGEEDIQKVILFGSRHGLLQFRH</sequence>
<keyword evidence="2" id="KW-1185">Reference proteome</keyword>
<evidence type="ECO:0000313" key="2">
    <source>
        <dbReference type="Proteomes" id="UP000501421"/>
    </source>
</evidence>
<organism evidence="1 2">
    <name type="scientific">Geobacillus subterraneus</name>
    <dbReference type="NCBI Taxonomy" id="129338"/>
    <lineage>
        <taxon>Bacteria</taxon>
        <taxon>Bacillati</taxon>
        <taxon>Bacillota</taxon>
        <taxon>Bacilli</taxon>
        <taxon>Bacillales</taxon>
        <taxon>Anoxybacillaceae</taxon>
        <taxon>Geobacillus</taxon>
    </lineage>
</organism>